<dbReference type="PANTHER" id="PTHR35535">
    <property type="entry name" value="HEAT SHOCK PROTEIN HSLJ"/>
    <property type="match status" value="1"/>
</dbReference>
<dbReference type="InterPro" id="IPR005184">
    <property type="entry name" value="DUF306_Meta_HslJ"/>
</dbReference>
<evidence type="ECO:0000313" key="3">
    <source>
        <dbReference type="EMBL" id="ELS54432.1"/>
    </source>
</evidence>
<keyword evidence="1" id="KW-0732">Signal</keyword>
<protein>
    <recommendedName>
        <fullName evidence="2">DUF306 domain-containing protein</fullName>
    </recommendedName>
</protein>
<dbReference type="EMBL" id="AMLP01000135">
    <property type="protein sequence ID" value="ELS54432.1"/>
    <property type="molecule type" value="Genomic_DNA"/>
</dbReference>
<sequence>MNTLGMDKQRLAALTALTLLPLAVACGSEKAGSDSVGAGVSASATGVHWAVEDITVDGKRSKAPGNAYLRIAEGGEVKGNLGCNNFGAEAVFEDGHVTFDRMRATEMACEDVPPAFEERLARTLSDGDLTASLTSDRLTLTTADGDRVTLTKQEAAPFYGTKWTITSPDTDGRAHLTFDEKTGQVGGSLGCNKVKAEATVRDGRITLGTASTTRMMCDTSLMNTEKTLLGLFDGTVKYELDHRNLVLTSENGEHINATAAE</sequence>
<feature type="domain" description="DUF306" evidence="2">
    <location>
        <begin position="160"/>
        <end position="254"/>
    </location>
</feature>
<dbReference type="InterPro" id="IPR053147">
    <property type="entry name" value="Hsp_HslJ-like"/>
</dbReference>
<dbReference type="AlphaFoldDB" id="L8PGB1"/>
<feature type="chain" id="PRO_5039592112" description="DUF306 domain-containing protein" evidence="1">
    <location>
        <begin position="26"/>
        <end position="261"/>
    </location>
</feature>
<dbReference type="PATRIC" id="fig|1160705.3.peg.4558"/>
<gene>
    <name evidence="3" type="ORF">STVIR_4611</name>
</gene>
<dbReference type="PANTHER" id="PTHR35535:SF2">
    <property type="entry name" value="DUF306 DOMAIN-CONTAINING PROTEIN"/>
    <property type="match status" value="1"/>
</dbReference>
<feature type="domain" description="DUF306" evidence="2">
    <location>
        <begin position="43"/>
        <end position="149"/>
    </location>
</feature>
<dbReference type="Proteomes" id="UP000011205">
    <property type="component" value="Unassembled WGS sequence"/>
</dbReference>
<evidence type="ECO:0000259" key="2">
    <source>
        <dbReference type="Pfam" id="PF03724"/>
    </source>
</evidence>
<proteinExistence type="predicted"/>
<name>L8PGB1_STRVR</name>
<organism evidence="3 4">
    <name type="scientific">Streptomyces viridochromogenes Tue57</name>
    <dbReference type="NCBI Taxonomy" id="1160705"/>
    <lineage>
        <taxon>Bacteria</taxon>
        <taxon>Bacillati</taxon>
        <taxon>Actinomycetota</taxon>
        <taxon>Actinomycetes</taxon>
        <taxon>Kitasatosporales</taxon>
        <taxon>Streptomycetaceae</taxon>
        <taxon>Streptomyces</taxon>
    </lineage>
</organism>
<feature type="signal peptide" evidence="1">
    <location>
        <begin position="1"/>
        <end position="25"/>
    </location>
</feature>
<dbReference type="InterPro" id="IPR038670">
    <property type="entry name" value="HslJ-like_sf"/>
</dbReference>
<dbReference type="Pfam" id="PF03724">
    <property type="entry name" value="META"/>
    <property type="match status" value="2"/>
</dbReference>
<dbReference type="Gene3D" id="2.40.128.270">
    <property type="match status" value="2"/>
</dbReference>
<accession>L8PGB1</accession>
<evidence type="ECO:0000256" key="1">
    <source>
        <dbReference type="SAM" id="SignalP"/>
    </source>
</evidence>
<comment type="caution">
    <text evidence="3">The sequence shown here is derived from an EMBL/GenBank/DDBJ whole genome shotgun (WGS) entry which is preliminary data.</text>
</comment>
<evidence type="ECO:0000313" key="4">
    <source>
        <dbReference type="Proteomes" id="UP000011205"/>
    </source>
</evidence>
<reference evidence="3 4" key="1">
    <citation type="journal article" date="2013" name="Genome Announc.">
        <title>Draft Genome Sequence of Streptomyces viridochromogenes Strain Tu57, Producer of Avilamycin.</title>
        <authorList>
            <person name="Gruning B.A."/>
            <person name="Erxleben A."/>
            <person name="Hahnlein A."/>
            <person name="Gunther S."/>
        </authorList>
    </citation>
    <scope>NUCLEOTIDE SEQUENCE [LARGE SCALE GENOMIC DNA]</scope>
    <source>
        <strain evidence="3 4">Tue57</strain>
    </source>
</reference>